<feature type="domain" description="MAM" evidence="3">
    <location>
        <begin position="1096"/>
        <end position="1253"/>
    </location>
</feature>
<feature type="disulfide bond" evidence="2">
    <location>
        <begin position="1275"/>
        <end position="1290"/>
    </location>
</feature>
<dbReference type="PROSITE" id="PS50068">
    <property type="entry name" value="LDLRA_2"/>
    <property type="match status" value="4"/>
</dbReference>
<dbReference type="SUPFAM" id="SSF49899">
    <property type="entry name" value="Concanavalin A-like lectins/glucanases"/>
    <property type="match status" value="10"/>
</dbReference>
<dbReference type="CDD" id="cd06263">
    <property type="entry name" value="MAM"/>
    <property type="match status" value="8"/>
</dbReference>
<dbReference type="PROSITE" id="PS50060">
    <property type="entry name" value="MAM_2"/>
    <property type="match status" value="10"/>
</dbReference>
<evidence type="ECO:0000259" key="3">
    <source>
        <dbReference type="PROSITE" id="PS50060"/>
    </source>
</evidence>
<feature type="disulfide bond" evidence="2">
    <location>
        <begin position="1704"/>
        <end position="1719"/>
    </location>
</feature>
<feature type="domain" description="MAM" evidence="3">
    <location>
        <begin position="1291"/>
        <end position="1455"/>
    </location>
</feature>
<keyword evidence="5" id="KW-1185">Reference proteome</keyword>
<dbReference type="PRINTS" id="PR00261">
    <property type="entry name" value="LDLRECEPTOR"/>
</dbReference>
<dbReference type="InterPro" id="IPR051560">
    <property type="entry name" value="MAM_domain-containing"/>
</dbReference>
<dbReference type="Proteomes" id="UP001497497">
    <property type="component" value="Unassembled WGS sequence"/>
</dbReference>
<dbReference type="Gene3D" id="4.10.400.10">
    <property type="entry name" value="Low-density Lipoprotein Receptor"/>
    <property type="match status" value="4"/>
</dbReference>
<dbReference type="PROSITE" id="PS01209">
    <property type="entry name" value="LDLRA_1"/>
    <property type="match status" value="1"/>
</dbReference>
<dbReference type="PRINTS" id="PR00020">
    <property type="entry name" value="MAMDOMAIN"/>
</dbReference>
<dbReference type="Pfam" id="PF00057">
    <property type="entry name" value="Ldl_recept_a"/>
    <property type="match status" value="3"/>
</dbReference>
<feature type="domain" description="MAM" evidence="3">
    <location>
        <begin position="257"/>
        <end position="416"/>
    </location>
</feature>
<evidence type="ECO:0000313" key="4">
    <source>
        <dbReference type="EMBL" id="CAL1541465.1"/>
    </source>
</evidence>
<protein>
    <recommendedName>
        <fullName evidence="3">MAM domain-containing protein</fullName>
    </recommendedName>
</protein>
<feature type="domain" description="MAM" evidence="3">
    <location>
        <begin position="418"/>
        <end position="586"/>
    </location>
</feature>
<dbReference type="EMBL" id="CAXITT010000434">
    <property type="protein sequence ID" value="CAL1541465.1"/>
    <property type="molecule type" value="Genomic_DNA"/>
</dbReference>
<feature type="domain" description="MAM" evidence="3">
    <location>
        <begin position="934"/>
        <end position="1094"/>
    </location>
</feature>
<dbReference type="InterPro" id="IPR036055">
    <property type="entry name" value="LDL_receptor-like_sf"/>
</dbReference>
<reference evidence="4 5" key="1">
    <citation type="submission" date="2024-04" db="EMBL/GenBank/DDBJ databases">
        <authorList>
            <consortium name="Genoscope - CEA"/>
            <person name="William W."/>
        </authorList>
    </citation>
    <scope>NUCLEOTIDE SEQUENCE [LARGE SCALE GENOMIC DNA]</scope>
</reference>
<dbReference type="InterPro" id="IPR013320">
    <property type="entry name" value="ConA-like_dom_sf"/>
</dbReference>
<feature type="disulfide bond" evidence="2">
    <location>
        <begin position="1692"/>
        <end position="1710"/>
    </location>
</feature>
<evidence type="ECO:0000256" key="2">
    <source>
        <dbReference type="PROSITE-ProRule" id="PRU00124"/>
    </source>
</evidence>
<dbReference type="CDD" id="cd00112">
    <property type="entry name" value="LDLa"/>
    <property type="match status" value="4"/>
</dbReference>
<feature type="non-terminal residue" evidence="4">
    <location>
        <position position="1887"/>
    </location>
</feature>
<proteinExistence type="predicted"/>
<keyword evidence="1 2" id="KW-1015">Disulfide bond</keyword>
<sequence>MQANTLMRSPMMNSVILMFPSFLGFYLFLVPLRGTGSQMPASKCGQGLFQCSSGTVHCLNQSQVCDFLSQCGDGSDERECGSCSFEVDECGWKDESVGNLMWSVVNVNNSAEPVEDHSVQKPGQGQCLCVGPGSGDNELPALFVGPILPATGAACSMSVYFYLESLLTNGNVTFGIRNGTDASKMVITSTAMELVSIRPASQWMHYSYHIGALPAGFQIFISAENTYSEIKDSATLCIDDINFENCQDGALSNISSLSCDFEDDWCGYFNDYTQDIEWIRGKKDTTAVPAGLDRDHTSGSGYFILVDLKHTPKQTEVKARLATGILEPQVMKSGCLSFFYNIYETMNYLNVYQVEKNKKKLIFSQSYSSNSWQLGLAPVKPVDEYQIVFEATVMKTSFNGHIAVDDISLIPAPCLVSTLCSFEYGFCGYEQSTTDQLDWTLTSGENATKMEANNSSFNPAEDHTNSNQYGHYIKMSVLGHKVGETADLMSPEYPGVPGPMCLTFWYFIDSNKTGSLEIYYQPVGNIGLDAIRIWKNMGTGRFWQYAQQTLQTNSNFRLVFQSSVLSGATTDVCVDDILVQFGECPMEGSCHFENDVCGFNFYDQYTWFRNRGLSGSFLPPVDHSTGSSTGYYITFDSTGHQQGSKVYILSPWLPASDEMCLSFWYFSYGYNGQSLGLNILTGVTGGLNDTESIYQVQSIQGSEWRNVVFNFSMAQPFQYIIECEVNGSQGGGIALDDLLLHTGSCMDWTTQTVTSQEFIKYPPTELDCSFNTLCNWTQDSTDNFDWLITSKTSFSFTGRTYDHTLETEEGSFIMPYPVNLTDGDYARLLSPPLENLSQGICLKFWYLMSGPIIGSLNVRLLKDNDDKTILWERQGEQGEDWFFAQVYASPADLTLSHPKVVKFIIENRMVGELQEDIRIDDVTSNVGPCTEDIRNCDFENPDLCGFTQDTFDNGDWILNSGTNLSSVSAPLSDHTYGTYLGHYLYIEGSQSFSKSKAGIMSPMMGPAKAKCLQFYFHMHGEDTGALTVKILNQEGDITEIWLHEGPAGDGWKGSQADVISDVKFQILFEGILPENSAGIIAIDDIHLLDSACGEPATCDFEEGMCLYQNVKNGDEFDWLRNRGTILSQGSGPPRDHTTNTTKGYYIYTYGSPSRVGQTARLISGILPETDGSCLSFAYNQRGLSDMILVQDFVNSGNMIYPFFFQEDTGGQWEQKFYNITADGEFSLIFESQIGPDGYTSLDDISYTEGFCTDAEEAEEFTCPEDGLVIPLEKRCNFIRDCSNGTDELNCGNCNFEAGLCGYMDTSRGGFHWVRASNSTMSKSALTQSLGYDHTLYSPQGYMLYVDHSQGRAGSQAVLQSPLLHGSYQACTLQFYYKFSSYRSGDISVALQFEQTSAYATSFHQNKVYNIDSWHLAQVDIGYVDEGFHLLIMASKSFTAQGTVAIDDVRLINCEPPKGSSMDCDDNMFRCSSGFCVNNKVVCDLSDDCGDDSDEMNCSYASSCDFEMSMCVWEQDQHAQVTWKLGSGMTNDLPLARDHTTGMSGGHFLFLDNTVDGPSSRARMTSSTIQAISSGPSCQLTLYYNMFNLDYGTSLNVYLRTTSGGYESLLFTRQNSETDAWERSVIPLVSFKDFQVVIEGVQGMKFNHDAVVAIDDVVLSHGCKFTTSTLPTPGYTMTTQRVTPNSCLGDHQCPDGQCIPRDFICDMQTDCSDGSDEASCGPCEFEAGMCGYYSTSTGSLDWSISSPDLMGKVGPAGDNTFKTSSGHYLYVHPVLGLSRSPAWLSSGPLPSISSSCTVTLAQHISPAISGNLMLCAFNQETSTELMLKSTEDTTSPDWQSSTYDFSNITVDKGWQLMIGFQTDQDVAYQNIAAIDSIRFKSCSKREEV</sequence>
<feature type="domain" description="MAM" evidence="3">
    <location>
        <begin position="81"/>
        <end position="248"/>
    </location>
</feature>
<feature type="domain" description="MAM" evidence="3">
    <location>
        <begin position="766"/>
        <end position="931"/>
    </location>
</feature>
<feature type="domain" description="MAM" evidence="3">
    <location>
        <begin position="588"/>
        <end position="747"/>
    </location>
</feature>
<gene>
    <name evidence="4" type="ORF">GSLYS_00015071001</name>
</gene>
<dbReference type="PANTHER" id="PTHR23282:SF101">
    <property type="entry name" value="MAM DOMAIN-CONTAINING PROTEIN"/>
    <property type="match status" value="1"/>
</dbReference>
<feature type="domain" description="MAM" evidence="3">
    <location>
        <begin position="1720"/>
        <end position="1883"/>
    </location>
</feature>
<evidence type="ECO:0000256" key="1">
    <source>
        <dbReference type="ARBA" id="ARBA00023157"/>
    </source>
</evidence>
<name>A0AAV2I417_LYMST</name>
<comment type="caution">
    <text evidence="2">Lacks conserved residue(s) required for the propagation of feature annotation.</text>
</comment>
<feature type="disulfide bond" evidence="2">
    <location>
        <begin position="65"/>
        <end position="80"/>
    </location>
</feature>
<evidence type="ECO:0000313" key="5">
    <source>
        <dbReference type="Proteomes" id="UP001497497"/>
    </source>
</evidence>
<feature type="disulfide bond" evidence="2">
    <location>
        <begin position="1482"/>
        <end position="1497"/>
    </location>
</feature>
<dbReference type="SUPFAM" id="SSF57424">
    <property type="entry name" value="LDL receptor-like module"/>
    <property type="match status" value="4"/>
</dbReference>
<dbReference type="SMART" id="SM00192">
    <property type="entry name" value="LDLa"/>
    <property type="match status" value="4"/>
</dbReference>
<dbReference type="Gene3D" id="2.60.120.200">
    <property type="match status" value="10"/>
</dbReference>
<dbReference type="Pfam" id="PF00629">
    <property type="entry name" value="MAM"/>
    <property type="match status" value="10"/>
</dbReference>
<dbReference type="InterPro" id="IPR023415">
    <property type="entry name" value="LDLR_class-A_CS"/>
</dbReference>
<feature type="disulfide bond" evidence="2">
    <location>
        <begin position="1463"/>
        <end position="1475"/>
    </location>
</feature>
<dbReference type="InterPro" id="IPR000998">
    <property type="entry name" value="MAM_dom"/>
</dbReference>
<feature type="disulfide bond" evidence="2">
    <location>
        <begin position="1470"/>
        <end position="1488"/>
    </location>
</feature>
<feature type="domain" description="MAM" evidence="3">
    <location>
        <begin position="1501"/>
        <end position="1664"/>
    </location>
</feature>
<dbReference type="InterPro" id="IPR002172">
    <property type="entry name" value="LDrepeatLR_classA_rpt"/>
</dbReference>
<dbReference type="GO" id="GO:0016020">
    <property type="term" value="C:membrane"/>
    <property type="evidence" value="ECO:0007669"/>
    <property type="project" value="InterPro"/>
</dbReference>
<dbReference type="SMART" id="SM00137">
    <property type="entry name" value="MAM"/>
    <property type="match status" value="8"/>
</dbReference>
<comment type="caution">
    <text evidence="4">The sequence shown here is derived from an EMBL/GenBank/DDBJ whole genome shotgun (WGS) entry which is preliminary data.</text>
</comment>
<organism evidence="4 5">
    <name type="scientific">Lymnaea stagnalis</name>
    <name type="common">Great pond snail</name>
    <name type="synonym">Helix stagnalis</name>
    <dbReference type="NCBI Taxonomy" id="6523"/>
    <lineage>
        <taxon>Eukaryota</taxon>
        <taxon>Metazoa</taxon>
        <taxon>Spiralia</taxon>
        <taxon>Lophotrochozoa</taxon>
        <taxon>Mollusca</taxon>
        <taxon>Gastropoda</taxon>
        <taxon>Heterobranchia</taxon>
        <taxon>Euthyneura</taxon>
        <taxon>Panpulmonata</taxon>
        <taxon>Hygrophila</taxon>
        <taxon>Lymnaeoidea</taxon>
        <taxon>Lymnaeidae</taxon>
        <taxon>Lymnaea</taxon>
    </lineage>
</organism>
<accession>A0AAV2I417</accession>
<dbReference type="PANTHER" id="PTHR23282">
    <property type="entry name" value="APICAL ENDOSOMAL GLYCOPROTEIN PRECURSOR"/>
    <property type="match status" value="1"/>
</dbReference>